<dbReference type="PANTHER" id="PTHR10357:SF216">
    <property type="entry name" value="MALTOOLIGOSYL TREHALOSE SYNTHASE-RELATED"/>
    <property type="match status" value="1"/>
</dbReference>
<dbReference type="PANTHER" id="PTHR10357">
    <property type="entry name" value="ALPHA-AMYLASE FAMILY MEMBER"/>
    <property type="match status" value="1"/>
</dbReference>
<dbReference type="OrthoDB" id="1740265at2759"/>
<keyword evidence="4" id="KW-1185">Reference proteome</keyword>
<dbReference type="Gene3D" id="1.10.150.200">
    <property type="entry name" value="Maltooligosyl trehalose synthase, domain 3"/>
    <property type="match status" value="1"/>
</dbReference>
<dbReference type="InterPro" id="IPR006047">
    <property type="entry name" value="GH13_cat_dom"/>
</dbReference>
<dbReference type="Proteomes" id="UP000274922">
    <property type="component" value="Unassembled WGS sequence"/>
</dbReference>
<evidence type="ECO:0000313" key="4">
    <source>
        <dbReference type="Proteomes" id="UP000274922"/>
    </source>
</evidence>
<dbReference type="NCBIfam" id="TIGR02401">
    <property type="entry name" value="trehalose_TreY"/>
    <property type="match status" value="1"/>
</dbReference>
<dbReference type="GO" id="GO:0005992">
    <property type="term" value="P:trehalose biosynthetic process"/>
    <property type="evidence" value="ECO:0007669"/>
    <property type="project" value="TreeGrafter"/>
</dbReference>
<dbReference type="Gene3D" id="3.20.20.80">
    <property type="entry name" value="Glycosidases"/>
    <property type="match status" value="1"/>
</dbReference>
<dbReference type="CDD" id="cd11336">
    <property type="entry name" value="AmyAc_MTSase"/>
    <property type="match status" value="1"/>
</dbReference>
<sequence length="824" mass="90918">MLQDAPITTYRFQLHEHFTFEDAQKQLPYLQELGVTHIYLSPILAATSHSQHGYDVVDHSRINPELTSSGGDATAAFAAFVAEAKAREMMLIADIVPNHMSVAAPMSANPAWWDVLKHGQRSEYACWFDINWEHYLNHGKIALAVLGGPPDELLAKKEITLSADGTRIEYYSHQFPVAPGTLVEGDVAATLAGQHYVLVFWKEESKVLNYRRFFDIGSLAGLRVEDPKVFDATHKLMCGLVRDGTLAGLRVDHPDGLADPAGYANRLKEATDGAWVVMEKILAPDEDLPSSWPVSGTTGYDALNTVLALLAPPAAAAKTLTTFYASLVKNKAEEAAFEDVEWHSKYYVMQNSMAPEFGRIADLLQAELGSATVDGHDVPGALMALMAAFDTYRAYIEPGSPISQETNNKFDRAVALALKRCPQHSKTLALIVPALRTGSKELVVRFQQACGPVMAKGVEDTAFYRYHRCVALNEVGGNPGLLDAIIKDEDMATRFHATNAKQQQRWPYTMTALSTHDTKRSEDVRARLLTIMERADEWTAFARKTIDATRQALGDDAKPLDDATLYGVLQNVVGAWPITVERAHQFATKAAREAKQYTSWTNGDITYEKALTMWVAHLIKHEGDAIARWIAPFDDAALATSVSQKLVQLTMPGVADVYQGSETVSYSLVDPDNRRPVDYTQLAEFHVADAKQTLTRCILQLRRSHPDWFVGETSTYAPLTPGHTSNHHSIDASGHVVAYVRSGYVLVVALRWNQTLRANPQLKALVLDDRTAGNNEDAVTLTLPPGTWHNALDPKHEFIVIENQPMPVSQLLTTVGGGVWVRTA</sequence>
<gene>
    <name evidence="3" type="ORF">CXG81DRAFT_21288</name>
</gene>
<dbReference type="EMBL" id="ML014420">
    <property type="protein sequence ID" value="RKO98490.1"/>
    <property type="molecule type" value="Genomic_DNA"/>
</dbReference>
<comment type="similarity">
    <text evidence="1">Belongs to the glycosyl hydrolase 13 family.</text>
</comment>
<dbReference type="SMART" id="SM00642">
    <property type="entry name" value="Aamy"/>
    <property type="match status" value="1"/>
</dbReference>
<organism evidence="3 4">
    <name type="scientific">Caulochytrium protostelioides</name>
    <dbReference type="NCBI Taxonomy" id="1555241"/>
    <lineage>
        <taxon>Eukaryota</taxon>
        <taxon>Fungi</taxon>
        <taxon>Fungi incertae sedis</taxon>
        <taxon>Chytridiomycota</taxon>
        <taxon>Chytridiomycota incertae sedis</taxon>
        <taxon>Chytridiomycetes</taxon>
        <taxon>Caulochytriales</taxon>
        <taxon>Caulochytriaceae</taxon>
        <taxon>Caulochytrium</taxon>
    </lineage>
</organism>
<dbReference type="SUPFAM" id="SSF51445">
    <property type="entry name" value="(Trans)glycosidases"/>
    <property type="match status" value="1"/>
</dbReference>
<dbReference type="STRING" id="1555241.A0A4P9X299"/>
<evidence type="ECO:0000256" key="1">
    <source>
        <dbReference type="ARBA" id="ARBA00008061"/>
    </source>
</evidence>
<dbReference type="Gene3D" id="3.30.1590.10">
    <property type="entry name" value="Maltooligosyl trehalose synthase, domain 2"/>
    <property type="match status" value="1"/>
</dbReference>
<dbReference type="Pfam" id="PF00128">
    <property type="entry name" value="Alpha-amylase"/>
    <property type="match status" value="1"/>
</dbReference>
<feature type="domain" description="Glycosyl hydrolase family 13 catalytic" evidence="2">
    <location>
        <begin position="6"/>
        <end position="686"/>
    </location>
</feature>
<reference evidence="4" key="1">
    <citation type="journal article" date="2018" name="Nat. Microbiol.">
        <title>Leveraging single-cell genomics to expand the fungal tree of life.</title>
        <authorList>
            <person name="Ahrendt S.R."/>
            <person name="Quandt C.A."/>
            <person name="Ciobanu D."/>
            <person name="Clum A."/>
            <person name="Salamov A."/>
            <person name="Andreopoulos B."/>
            <person name="Cheng J.F."/>
            <person name="Woyke T."/>
            <person name="Pelin A."/>
            <person name="Henrissat B."/>
            <person name="Reynolds N.K."/>
            <person name="Benny G.L."/>
            <person name="Smith M.E."/>
            <person name="James T.Y."/>
            <person name="Grigoriev I.V."/>
        </authorList>
    </citation>
    <scope>NUCLEOTIDE SEQUENCE [LARGE SCALE GENOMIC DNA]</scope>
    <source>
        <strain evidence="4">ATCC 52028</strain>
    </source>
</reference>
<dbReference type="InterPro" id="IPR012767">
    <property type="entry name" value="Trehalose_TreY"/>
</dbReference>
<accession>A0A4P9X299</accession>
<dbReference type="GO" id="GO:0030980">
    <property type="term" value="P:alpha-glucan catabolic process"/>
    <property type="evidence" value="ECO:0007669"/>
    <property type="project" value="TreeGrafter"/>
</dbReference>
<dbReference type="Gene3D" id="1.10.10.470">
    <property type="entry name" value="Maltooligosyl trehalose synthase, domain 4"/>
    <property type="match status" value="1"/>
</dbReference>
<evidence type="ECO:0000313" key="3">
    <source>
        <dbReference type="EMBL" id="RKO98490.1"/>
    </source>
</evidence>
<name>A0A4P9X299_9FUNG</name>
<dbReference type="AlphaFoldDB" id="A0A4P9X299"/>
<dbReference type="InterPro" id="IPR017853">
    <property type="entry name" value="GH"/>
</dbReference>
<dbReference type="GO" id="GO:0047470">
    <property type="term" value="F:(1,4)-alpha-D-glucan 1-alpha-D-glucosylmutase activity"/>
    <property type="evidence" value="ECO:0007669"/>
    <property type="project" value="TreeGrafter"/>
</dbReference>
<dbReference type="InterPro" id="IPR013797">
    <property type="entry name" value="Maltooligo_trehalose_synth_4"/>
</dbReference>
<proteinExistence type="inferred from homology"/>
<evidence type="ECO:0000259" key="2">
    <source>
        <dbReference type="SMART" id="SM00642"/>
    </source>
</evidence>
<protein>
    <recommendedName>
        <fullName evidence="2">Glycosyl hydrolase family 13 catalytic domain-containing protein</fullName>
    </recommendedName>
</protein>